<dbReference type="PANTHER" id="PTHR42815:SF2">
    <property type="entry name" value="FAD-BINDING, PUTATIVE (AFU_ORTHOLOGUE AFUA_6G07600)-RELATED"/>
    <property type="match status" value="1"/>
</dbReference>
<evidence type="ECO:0000313" key="3">
    <source>
        <dbReference type="Proteomes" id="UP001225598"/>
    </source>
</evidence>
<dbReference type="EMBL" id="CP126969">
    <property type="protein sequence ID" value="WIM67772.1"/>
    <property type="molecule type" value="Genomic_DNA"/>
</dbReference>
<dbReference type="RefSeq" id="WP_284825097.1">
    <property type="nucleotide sequence ID" value="NZ_CP126969.1"/>
</dbReference>
<sequence length="192" mass="22190">MEDITYEQLAYDEHVRRRQNTLSTTLPTRQGPFEFDPRDLKQIKGADSFFLSTVTGSGWPYIQHRGGPAGFVKQLSPTTLAWAELRGNNQYVTTGNLDRDGRVAMFFIDYPTRRRLKVFGHARIVEDDPELLRSLTDQPSRRAIVVSVTATDKNCVKHIQPRWTKDTIDERLVPYIEEIRELKARIKELEGQ</sequence>
<accession>A0ABY8VF83</accession>
<proteinExistence type="predicted"/>
<gene>
    <name evidence="2" type="ORF">QP027_11990</name>
</gene>
<dbReference type="Pfam" id="PF01243">
    <property type="entry name" value="PNPOx_N"/>
    <property type="match status" value="1"/>
</dbReference>
<dbReference type="Proteomes" id="UP001225598">
    <property type="component" value="Chromosome"/>
</dbReference>
<evidence type="ECO:0000313" key="2">
    <source>
        <dbReference type="EMBL" id="WIM67772.1"/>
    </source>
</evidence>
<dbReference type="InterPro" id="IPR011576">
    <property type="entry name" value="Pyridox_Oxase_N"/>
</dbReference>
<dbReference type="PANTHER" id="PTHR42815">
    <property type="entry name" value="FAD-BINDING, PUTATIVE (AFU_ORTHOLOGUE AFUA_6G07600)-RELATED"/>
    <property type="match status" value="1"/>
</dbReference>
<reference evidence="2 3" key="1">
    <citation type="submission" date="2023-05" db="EMBL/GenBank/DDBJ databases">
        <title>Corynebacterium suedekumii sp. nov. and Corynebacterium breve sp. nov. isolated from raw cow's milk.</title>
        <authorList>
            <person name="Baer M.K."/>
            <person name="Mehl L."/>
            <person name="Hellmuth R."/>
            <person name="Marke G."/>
            <person name="Lipski A."/>
        </authorList>
    </citation>
    <scope>NUCLEOTIDE SEQUENCE [LARGE SCALE GENOMIC DNA]</scope>
    <source>
        <strain evidence="2 3">R4</strain>
    </source>
</reference>
<name>A0ABY8VF83_9CORY</name>
<dbReference type="Gene3D" id="2.30.110.10">
    <property type="entry name" value="Electron Transport, Fmn-binding Protein, Chain A"/>
    <property type="match status" value="1"/>
</dbReference>
<protein>
    <submittedName>
        <fullName evidence="2">Pyridoxamine 5'-phosphate oxidase family protein</fullName>
    </submittedName>
</protein>
<evidence type="ECO:0000259" key="1">
    <source>
        <dbReference type="Pfam" id="PF01243"/>
    </source>
</evidence>
<dbReference type="SUPFAM" id="SSF50475">
    <property type="entry name" value="FMN-binding split barrel"/>
    <property type="match status" value="1"/>
</dbReference>
<dbReference type="InterPro" id="IPR012349">
    <property type="entry name" value="Split_barrel_FMN-bd"/>
</dbReference>
<feature type="domain" description="Pyridoxamine 5'-phosphate oxidase N-terminal" evidence="1">
    <location>
        <begin position="42"/>
        <end position="145"/>
    </location>
</feature>
<keyword evidence="3" id="KW-1185">Reference proteome</keyword>
<organism evidence="2 3">
    <name type="scientific">Corynebacterium breve</name>
    <dbReference type="NCBI Taxonomy" id="3049799"/>
    <lineage>
        <taxon>Bacteria</taxon>
        <taxon>Bacillati</taxon>
        <taxon>Actinomycetota</taxon>
        <taxon>Actinomycetes</taxon>
        <taxon>Mycobacteriales</taxon>
        <taxon>Corynebacteriaceae</taxon>
        <taxon>Corynebacterium</taxon>
    </lineage>
</organism>